<dbReference type="Proteomes" id="UP000054248">
    <property type="component" value="Unassembled WGS sequence"/>
</dbReference>
<evidence type="ECO:0000313" key="1">
    <source>
        <dbReference type="EMBL" id="KIO26678.1"/>
    </source>
</evidence>
<dbReference type="HOGENOM" id="CLU_1612034_0_0_1"/>
<reference evidence="1 2" key="1">
    <citation type="submission" date="2014-04" db="EMBL/GenBank/DDBJ databases">
        <authorList>
            <consortium name="DOE Joint Genome Institute"/>
            <person name="Kuo A."/>
            <person name="Girlanda M."/>
            <person name="Perotto S."/>
            <person name="Kohler A."/>
            <person name="Nagy L.G."/>
            <person name="Floudas D."/>
            <person name="Copeland A."/>
            <person name="Barry K.W."/>
            <person name="Cichocki N."/>
            <person name="Veneault-Fourrey C."/>
            <person name="LaButti K."/>
            <person name="Lindquist E.A."/>
            <person name="Lipzen A."/>
            <person name="Lundell T."/>
            <person name="Morin E."/>
            <person name="Murat C."/>
            <person name="Sun H."/>
            <person name="Tunlid A."/>
            <person name="Henrissat B."/>
            <person name="Grigoriev I.V."/>
            <person name="Hibbett D.S."/>
            <person name="Martin F."/>
            <person name="Nordberg H.P."/>
            <person name="Cantor M.N."/>
            <person name="Hua S.X."/>
        </authorList>
    </citation>
    <scope>NUCLEOTIDE SEQUENCE [LARGE SCALE GENOMIC DNA]</scope>
    <source>
        <strain evidence="1 2">MUT 4182</strain>
    </source>
</reference>
<sequence>MSTEHLNENQKLVYDVAHFFENMGGSAGYLASVKAPKASTAFSLTEIPTGNNPSGPITVEFISVGRWYLVKMVFTANGNTYTGKGLFDPSGVTPQGWTGTYLGLSSSFDDLLGGPKPCPWTVAQGQLVGTVQPQENPKGAIMHIFGGPTDSPLNNLTVYTYWTKA</sequence>
<dbReference type="EMBL" id="KN823021">
    <property type="protein sequence ID" value="KIO26678.1"/>
    <property type="molecule type" value="Genomic_DNA"/>
</dbReference>
<dbReference type="AlphaFoldDB" id="A0A0C3KZ68"/>
<gene>
    <name evidence="1" type="ORF">M407DRAFT_7732</name>
</gene>
<proteinExistence type="predicted"/>
<evidence type="ECO:0000313" key="2">
    <source>
        <dbReference type="Proteomes" id="UP000054248"/>
    </source>
</evidence>
<protein>
    <submittedName>
        <fullName evidence="1">Uncharacterized protein</fullName>
    </submittedName>
</protein>
<reference evidence="2" key="2">
    <citation type="submission" date="2015-01" db="EMBL/GenBank/DDBJ databases">
        <title>Evolutionary Origins and Diversification of the Mycorrhizal Mutualists.</title>
        <authorList>
            <consortium name="DOE Joint Genome Institute"/>
            <consortium name="Mycorrhizal Genomics Consortium"/>
            <person name="Kohler A."/>
            <person name="Kuo A."/>
            <person name="Nagy L.G."/>
            <person name="Floudas D."/>
            <person name="Copeland A."/>
            <person name="Barry K.W."/>
            <person name="Cichocki N."/>
            <person name="Veneault-Fourrey C."/>
            <person name="LaButti K."/>
            <person name="Lindquist E.A."/>
            <person name="Lipzen A."/>
            <person name="Lundell T."/>
            <person name="Morin E."/>
            <person name="Murat C."/>
            <person name="Riley R."/>
            <person name="Ohm R."/>
            <person name="Sun H."/>
            <person name="Tunlid A."/>
            <person name="Henrissat B."/>
            <person name="Grigoriev I.V."/>
            <person name="Hibbett D.S."/>
            <person name="Martin F."/>
        </authorList>
    </citation>
    <scope>NUCLEOTIDE SEQUENCE [LARGE SCALE GENOMIC DNA]</scope>
    <source>
        <strain evidence="2">MUT 4182</strain>
    </source>
</reference>
<accession>A0A0C3KZ68</accession>
<keyword evidence="2" id="KW-1185">Reference proteome</keyword>
<organism evidence="1 2">
    <name type="scientific">Tulasnella calospora MUT 4182</name>
    <dbReference type="NCBI Taxonomy" id="1051891"/>
    <lineage>
        <taxon>Eukaryota</taxon>
        <taxon>Fungi</taxon>
        <taxon>Dikarya</taxon>
        <taxon>Basidiomycota</taxon>
        <taxon>Agaricomycotina</taxon>
        <taxon>Agaricomycetes</taxon>
        <taxon>Cantharellales</taxon>
        <taxon>Tulasnellaceae</taxon>
        <taxon>Tulasnella</taxon>
    </lineage>
</organism>
<name>A0A0C3KZ68_9AGAM</name>